<dbReference type="InterPro" id="IPR000100">
    <property type="entry name" value="RNase_P"/>
</dbReference>
<name>A0A3B0UL63_9ZZZZ</name>
<reference evidence="7" key="1">
    <citation type="submission" date="2018-06" db="EMBL/GenBank/DDBJ databases">
        <authorList>
            <person name="Zhirakovskaya E."/>
        </authorList>
    </citation>
    <scope>NUCLEOTIDE SEQUENCE</scope>
</reference>
<dbReference type="Gene3D" id="3.30.230.10">
    <property type="match status" value="1"/>
</dbReference>
<dbReference type="EMBL" id="UOEV01000003">
    <property type="protein sequence ID" value="VAW31795.1"/>
    <property type="molecule type" value="Genomic_DNA"/>
</dbReference>
<accession>A0A3B0UL63</accession>
<dbReference type="InterPro" id="IPR020539">
    <property type="entry name" value="RNase_P_CS"/>
</dbReference>
<sequence>MSTGKRATCDYFSIIYTDKVSGYAIVVSKKIAKKAVTRHRIKRRVRSVLRNSKIAGRGCIIFARPGADKITFQDLNLEIQELLARVR</sequence>
<gene>
    <name evidence="7" type="ORF">MNBD_CPR01-480</name>
</gene>
<dbReference type="GO" id="GO:0000049">
    <property type="term" value="F:tRNA binding"/>
    <property type="evidence" value="ECO:0007669"/>
    <property type="project" value="InterPro"/>
</dbReference>
<evidence type="ECO:0000256" key="6">
    <source>
        <dbReference type="ARBA" id="ARBA00022884"/>
    </source>
</evidence>
<comment type="function">
    <text evidence="1">RNaseP catalyzes the removal of the 5'-leader sequence from pre-tRNA to produce the mature 5'-terminus. It can also cleave other RNA substrates such as 4.5S RNA. The protein component plays an auxiliary but essential role in vivo by binding to the 5'-leader sequence and broadening the substrate specificity of the ribozyme.</text>
</comment>
<evidence type="ECO:0000256" key="3">
    <source>
        <dbReference type="ARBA" id="ARBA00022722"/>
    </source>
</evidence>
<dbReference type="NCBIfam" id="TIGR00188">
    <property type="entry name" value="rnpA"/>
    <property type="match status" value="1"/>
</dbReference>
<protein>
    <submittedName>
        <fullName evidence="7">Uncharacterized protein</fullName>
    </submittedName>
</protein>
<organism evidence="7">
    <name type="scientific">hydrothermal vent metagenome</name>
    <dbReference type="NCBI Taxonomy" id="652676"/>
    <lineage>
        <taxon>unclassified sequences</taxon>
        <taxon>metagenomes</taxon>
        <taxon>ecological metagenomes</taxon>
    </lineage>
</organism>
<keyword evidence="5" id="KW-0378">Hydrolase</keyword>
<keyword evidence="6" id="KW-0694">RNA-binding</keyword>
<dbReference type="AlphaFoldDB" id="A0A3B0UL63"/>
<proteinExistence type="predicted"/>
<evidence type="ECO:0000256" key="4">
    <source>
        <dbReference type="ARBA" id="ARBA00022759"/>
    </source>
</evidence>
<dbReference type="PANTHER" id="PTHR33992">
    <property type="entry name" value="RIBONUCLEASE P PROTEIN COMPONENT"/>
    <property type="match status" value="1"/>
</dbReference>
<dbReference type="InterPro" id="IPR020568">
    <property type="entry name" value="Ribosomal_Su5_D2-typ_SF"/>
</dbReference>
<dbReference type="PROSITE" id="PS00648">
    <property type="entry name" value="RIBONUCLEASE_P"/>
    <property type="match status" value="1"/>
</dbReference>
<evidence type="ECO:0000313" key="7">
    <source>
        <dbReference type="EMBL" id="VAW31795.1"/>
    </source>
</evidence>
<dbReference type="InterPro" id="IPR014721">
    <property type="entry name" value="Ribsml_uS5_D2-typ_fold_subgr"/>
</dbReference>
<dbReference type="GO" id="GO:0042781">
    <property type="term" value="F:3'-tRNA processing endoribonuclease activity"/>
    <property type="evidence" value="ECO:0007669"/>
    <property type="project" value="TreeGrafter"/>
</dbReference>
<keyword evidence="4" id="KW-0255">Endonuclease</keyword>
<dbReference type="SUPFAM" id="SSF54211">
    <property type="entry name" value="Ribosomal protein S5 domain 2-like"/>
    <property type="match status" value="1"/>
</dbReference>
<evidence type="ECO:0000256" key="2">
    <source>
        <dbReference type="ARBA" id="ARBA00022694"/>
    </source>
</evidence>
<evidence type="ECO:0000256" key="1">
    <source>
        <dbReference type="ARBA" id="ARBA00002663"/>
    </source>
</evidence>
<evidence type="ECO:0000256" key="5">
    <source>
        <dbReference type="ARBA" id="ARBA00022801"/>
    </source>
</evidence>
<keyword evidence="2" id="KW-0819">tRNA processing</keyword>
<dbReference type="GO" id="GO:0004526">
    <property type="term" value="F:ribonuclease P activity"/>
    <property type="evidence" value="ECO:0007669"/>
    <property type="project" value="InterPro"/>
</dbReference>
<dbReference type="PANTHER" id="PTHR33992:SF1">
    <property type="entry name" value="RIBONUCLEASE P PROTEIN COMPONENT"/>
    <property type="match status" value="1"/>
</dbReference>
<dbReference type="GO" id="GO:0030677">
    <property type="term" value="C:ribonuclease P complex"/>
    <property type="evidence" value="ECO:0007669"/>
    <property type="project" value="TreeGrafter"/>
</dbReference>
<dbReference type="Pfam" id="PF00825">
    <property type="entry name" value="Ribonuclease_P"/>
    <property type="match status" value="1"/>
</dbReference>
<keyword evidence="3" id="KW-0540">Nuclease</keyword>